<feature type="non-terminal residue" evidence="1">
    <location>
        <position position="1"/>
    </location>
</feature>
<reference evidence="1 2" key="1">
    <citation type="journal article" date="2019" name="Genome Biol. Evol.">
        <title>Insights into the evolution of the New World diploid cottons (Gossypium, subgenus Houzingenia) based on genome sequencing.</title>
        <authorList>
            <person name="Grover C.E."/>
            <person name="Arick M.A. 2nd"/>
            <person name="Thrash A."/>
            <person name="Conover J.L."/>
            <person name="Sanders W.S."/>
            <person name="Peterson D.G."/>
            <person name="Frelichowski J.E."/>
            <person name="Scheffler J.A."/>
            <person name="Scheffler B.E."/>
            <person name="Wendel J.F."/>
        </authorList>
    </citation>
    <scope>NUCLEOTIDE SEQUENCE [LARGE SCALE GENOMIC DNA]</scope>
    <source>
        <strain evidence="1">1</strain>
        <tissue evidence="1">Leaf</tissue>
    </source>
</reference>
<comment type="caution">
    <text evidence="1">The sequence shown here is derived from an EMBL/GenBank/DDBJ whole genome shotgun (WGS) entry which is preliminary data.</text>
</comment>
<dbReference type="EMBL" id="JABFAF010268916">
    <property type="protein sequence ID" value="MBA0877649.1"/>
    <property type="molecule type" value="Genomic_DNA"/>
</dbReference>
<dbReference type="Proteomes" id="UP000593576">
    <property type="component" value="Unassembled WGS sequence"/>
</dbReference>
<name>A0A7J9N4Z2_GOSSC</name>
<organism evidence="1 2">
    <name type="scientific">Gossypium schwendimanii</name>
    <name type="common">Cotton</name>
    <dbReference type="NCBI Taxonomy" id="34291"/>
    <lineage>
        <taxon>Eukaryota</taxon>
        <taxon>Viridiplantae</taxon>
        <taxon>Streptophyta</taxon>
        <taxon>Embryophyta</taxon>
        <taxon>Tracheophyta</taxon>
        <taxon>Spermatophyta</taxon>
        <taxon>Magnoliopsida</taxon>
        <taxon>eudicotyledons</taxon>
        <taxon>Gunneridae</taxon>
        <taxon>Pentapetalae</taxon>
        <taxon>rosids</taxon>
        <taxon>malvids</taxon>
        <taxon>Malvales</taxon>
        <taxon>Malvaceae</taxon>
        <taxon>Malvoideae</taxon>
        <taxon>Gossypium</taxon>
    </lineage>
</organism>
<evidence type="ECO:0000313" key="1">
    <source>
        <dbReference type="EMBL" id="MBA0877649.1"/>
    </source>
</evidence>
<sequence length="99" mass="11846">MKFCIGAEISTRFLYLGFWEPLDMLLYSCLMTTLEYSWWSGQRVNNNILVPNQEITRSLEEHLLIRTAGLGKTSKQWRQEIKDEKIKADKWEKKFQDTR</sequence>
<dbReference type="AlphaFoldDB" id="A0A7J9N4Z2"/>
<accession>A0A7J9N4Z2</accession>
<protein>
    <submittedName>
        <fullName evidence="1">Uncharacterized protein</fullName>
    </submittedName>
</protein>
<gene>
    <name evidence="1" type="ORF">Goshw_028854</name>
</gene>
<proteinExistence type="predicted"/>
<evidence type="ECO:0000313" key="2">
    <source>
        <dbReference type="Proteomes" id="UP000593576"/>
    </source>
</evidence>
<keyword evidence="2" id="KW-1185">Reference proteome</keyword>